<protein>
    <submittedName>
        <fullName evidence="2">Uncharacterized protein</fullName>
    </submittedName>
</protein>
<gene>
    <name evidence="2" type="ORF">CKO13_00310</name>
</gene>
<name>A0ABS1E184_9GAMM</name>
<keyword evidence="3" id="KW-1185">Reference proteome</keyword>
<evidence type="ECO:0000313" key="3">
    <source>
        <dbReference type="Proteomes" id="UP000738126"/>
    </source>
</evidence>
<reference evidence="2 3" key="1">
    <citation type="journal article" date="2020" name="Microorganisms">
        <title>Osmotic Adaptation and Compatible Solute Biosynthesis of Phototrophic Bacteria as Revealed from Genome Analyses.</title>
        <authorList>
            <person name="Imhoff J.F."/>
            <person name="Rahn T."/>
            <person name="Kunzel S."/>
            <person name="Keller A."/>
            <person name="Neulinger S.C."/>
        </authorList>
    </citation>
    <scope>NUCLEOTIDE SEQUENCE [LARGE SCALE GENOMIC DNA]</scope>
    <source>
        <strain evidence="2 3">DSM 15116</strain>
    </source>
</reference>
<accession>A0ABS1E184</accession>
<dbReference type="RefSeq" id="WP_200255704.1">
    <property type="nucleotide sequence ID" value="NZ_NRSH01000002.1"/>
</dbReference>
<proteinExistence type="predicted"/>
<evidence type="ECO:0000256" key="1">
    <source>
        <dbReference type="SAM" id="MobiDB-lite"/>
    </source>
</evidence>
<feature type="compositionally biased region" description="Low complexity" evidence="1">
    <location>
        <begin position="125"/>
        <end position="136"/>
    </location>
</feature>
<sequence length="136" mass="15515">MDRFISASRLRGNIYAVIDWVLETGKPVELIYLGRRLRIVARPYPAADAPAPAATALPPADGAPEDFVHVHWDNEWRDAPLPGAETGRRPAVLTLYYVPAKERYPQAVWDRWGRRKKARPRRTAPRSPSALRWPPR</sequence>
<feature type="region of interest" description="Disordered" evidence="1">
    <location>
        <begin position="113"/>
        <end position="136"/>
    </location>
</feature>
<evidence type="ECO:0000313" key="2">
    <source>
        <dbReference type="EMBL" id="MBK1725493.1"/>
    </source>
</evidence>
<organism evidence="2 3">
    <name type="scientific">Halorhodospira neutriphila</name>
    <dbReference type="NCBI Taxonomy" id="168379"/>
    <lineage>
        <taxon>Bacteria</taxon>
        <taxon>Pseudomonadati</taxon>
        <taxon>Pseudomonadota</taxon>
        <taxon>Gammaproteobacteria</taxon>
        <taxon>Chromatiales</taxon>
        <taxon>Ectothiorhodospiraceae</taxon>
        <taxon>Halorhodospira</taxon>
    </lineage>
</organism>
<feature type="compositionally biased region" description="Basic residues" evidence="1">
    <location>
        <begin position="113"/>
        <end position="124"/>
    </location>
</feature>
<dbReference type="EMBL" id="NRSH01000002">
    <property type="protein sequence ID" value="MBK1725493.1"/>
    <property type="molecule type" value="Genomic_DNA"/>
</dbReference>
<comment type="caution">
    <text evidence="2">The sequence shown here is derived from an EMBL/GenBank/DDBJ whole genome shotgun (WGS) entry which is preliminary data.</text>
</comment>
<dbReference type="Proteomes" id="UP000738126">
    <property type="component" value="Unassembled WGS sequence"/>
</dbReference>